<organism evidence="2 3">
    <name type="scientific">Xanthomonas prunicola</name>
    <dbReference type="NCBI Taxonomy" id="2053930"/>
    <lineage>
        <taxon>Bacteria</taxon>
        <taxon>Pseudomonadati</taxon>
        <taxon>Pseudomonadota</taxon>
        <taxon>Gammaproteobacteria</taxon>
        <taxon>Lysobacterales</taxon>
        <taxon>Lysobacteraceae</taxon>
        <taxon>Xanthomonas</taxon>
    </lineage>
</organism>
<dbReference type="RefSeq" id="WP_260807848.1">
    <property type="nucleotide sequence ID" value="NZ_CP096142.1"/>
</dbReference>
<gene>
    <name evidence="2" type="ORF">M0D43_02920</name>
</gene>
<sequence length="154" mass="16852">MANKFGDQVRAFTEKAKMRQEVIFRESAQQVMDDASKQEGEGGKMPRDVGFLVNSRAASIDGMPSGKSKPEKGATYSAPVNGDPALVFSKLELGQTVWAGWTAAYALRMEHGFSGKDSLGRQYEQAGKGFMRAATQNWDFIVNEVTAKVKARIP</sequence>
<feature type="region of interest" description="Disordered" evidence="1">
    <location>
        <begin position="29"/>
        <end position="48"/>
    </location>
</feature>
<dbReference type="Proteomes" id="UP001058381">
    <property type="component" value="Chromosome"/>
</dbReference>
<evidence type="ECO:0008006" key="4">
    <source>
        <dbReference type="Google" id="ProtNLM"/>
    </source>
</evidence>
<name>A0A9Q9MM64_9XANT</name>
<evidence type="ECO:0000313" key="2">
    <source>
        <dbReference type="EMBL" id="UXA66011.1"/>
    </source>
</evidence>
<evidence type="ECO:0000256" key="1">
    <source>
        <dbReference type="SAM" id="MobiDB-lite"/>
    </source>
</evidence>
<feature type="compositionally biased region" description="Basic and acidic residues" evidence="1">
    <location>
        <begin position="34"/>
        <end position="47"/>
    </location>
</feature>
<evidence type="ECO:0000313" key="3">
    <source>
        <dbReference type="Proteomes" id="UP001058381"/>
    </source>
</evidence>
<protein>
    <recommendedName>
        <fullName evidence="4">HK97 gp10 family phage protein</fullName>
    </recommendedName>
</protein>
<reference evidence="2" key="1">
    <citation type="submission" date="2022-04" db="EMBL/GenBank/DDBJ databases">
        <title>Xanthomonas prunicola pv. tritici, a pathogen causing a previously unreported foliar disease of wheat.</title>
        <authorList>
            <person name="Clavijo F."/>
            <person name="Curland R.D."/>
            <person name="Dill-Macky R."/>
            <person name="Pereyra S."/>
            <person name="Roman-Reyna V."/>
            <person name="Siri M.I."/>
        </authorList>
    </citation>
    <scope>NUCLEOTIDE SEQUENCE</scope>
    <source>
        <strain evidence="2">CIX249</strain>
    </source>
</reference>
<dbReference type="AlphaFoldDB" id="A0A9Q9MM64"/>
<proteinExistence type="predicted"/>
<dbReference type="EMBL" id="CP096142">
    <property type="protein sequence ID" value="UXA66011.1"/>
    <property type="molecule type" value="Genomic_DNA"/>
</dbReference>
<dbReference type="GeneID" id="75150269"/>
<accession>A0A9Q9MM64</accession>